<dbReference type="PANTHER" id="PTHR32385">
    <property type="entry name" value="MANNOSYL PHOSPHORYLINOSITOL CERAMIDE SYNTHASE"/>
    <property type="match status" value="1"/>
</dbReference>
<gene>
    <name evidence="3" type="ORF">DPMN_062674</name>
</gene>
<dbReference type="EMBL" id="JAIWYP010000013">
    <property type="protein sequence ID" value="KAH3719800.1"/>
    <property type="molecule type" value="Genomic_DNA"/>
</dbReference>
<organism evidence="3 4">
    <name type="scientific">Dreissena polymorpha</name>
    <name type="common">Zebra mussel</name>
    <name type="synonym">Mytilus polymorpha</name>
    <dbReference type="NCBI Taxonomy" id="45954"/>
    <lineage>
        <taxon>Eukaryota</taxon>
        <taxon>Metazoa</taxon>
        <taxon>Spiralia</taxon>
        <taxon>Lophotrochozoa</taxon>
        <taxon>Mollusca</taxon>
        <taxon>Bivalvia</taxon>
        <taxon>Autobranchia</taxon>
        <taxon>Heteroconchia</taxon>
        <taxon>Euheterodonta</taxon>
        <taxon>Imparidentia</taxon>
        <taxon>Neoheterodontei</taxon>
        <taxon>Myida</taxon>
        <taxon>Dreissenoidea</taxon>
        <taxon>Dreissenidae</taxon>
        <taxon>Dreissena</taxon>
    </lineage>
</organism>
<dbReference type="Gene3D" id="3.90.550.20">
    <property type="match status" value="1"/>
</dbReference>
<sequence>MMNMRRKACIRKSVKAAFIIVLVFVIIFHIRILFEESDIKIIINEDIDVQAYLLEPLTTDDFPTSGHVTPLIPHVIHQTWKNRMIPLVFHENVRSFIDNNPEFEYRFWTDESARSLIQHQHPDLLDLFDNYVEPVRRADLLRYVVLYEFGGVYADLDTRCLRPLEQVISQYACVLSPEPYEHASLIFNTEFMVTNSIMFCRAGHPFLKQVLQNIADFNHFSQDIDSTGPNFLTYQLRIYNRLNGGRLSNVPVHKQLDNARNRVYFKGTQIPTEYFSDYVFIPSSQYFQNELDQIRFDQFQKLCSSFRRLNMVQMRGCVTLKIRGFFKRESRFEFTKHTFHHTGNTPSHEGNVDIQDIIPWFLGYDISYPILRKHHISKPNY</sequence>
<feature type="transmembrane region" description="Helical" evidence="2">
    <location>
        <begin position="16"/>
        <end position="34"/>
    </location>
</feature>
<comment type="caution">
    <text evidence="3">The sequence shown here is derived from an EMBL/GenBank/DDBJ whole genome shotgun (WGS) entry which is preliminary data.</text>
</comment>
<dbReference type="InterPro" id="IPR051706">
    <property type="entry name" value="Glycosyltransferase_domain"/>
</dbReference>
<name>A0A9D4C9L7_DREPO</name>
<protein>
    <submittedName>
        <fullName evidence="3">Uncharacterized protein</fullName>
    </submittedName>
</protein>
<keyword evidence="2" id="KW-1133">Transmembrane helix</keyword>
<evidence type="ECO:0000313" key="3">
    <source>
        <dbReference type="EMBL" id="KAH3719800.1"/>
    </source>
</evidence>
<dbReference type="InterPro" id="IPR029044">
    <property type="entry name" value="Nucleotide-diphossugar_trans"/>
</dbReference>
<keyword evidence="2" id="KW-0472">Membrane</keyword>
<dbReference type="GO" id="GO:0051999">
    <property type="term" value="P:mannosyl-inositol phosphorylceramide biosynthetic process"/>
    <property type="evidence" value="ECO:0007669"/>
    <property type="project" value="TreeGrafter"/>
</dbReference>
<dbReference type="Pfam" id="PF04488">
    <property type="entry name" value="Gly_transf_sug"/>
    <property type="match status" value="1"/>
</dbReference>
<keyword evidence="4" id="KW-1185">Reference proteome</keyword>
<reference evidence="3" key="2">
    <citation type="submission" date="2020-11" db="EMBL/GenBank/DDBJ databases">
        <authorList>
            <person name="McCartney M.A."/>
            <person name="Auch B."/>
            <person name="Kono T."/>
            <person name="Mallez S."/>
            <person name="Becker A."/>
            <person name="Gohl D.M."/>
            <person name="Silverstein K.A.T."/>
            <person name="Koren S."/>
            <person name="Bechman K.B."/>
            <person name="Herman A."/>
            <person name="Abrahante J.E."/>
            <person name="Garbe J."/>
        </authorList>
    </citation>
    <scope>NUCLEOTIDE SEQUENCE</scope>
    <source>
        <strain evidence="3">Duluth1</strain>
        <tissue evidence="3">Whole animal</tissue>
    </source>
</reference>
<dbReference type="InterPro" id="IPR007577">
    <property type="entry name" value="GlycoTrfase_DXD_sugar-bd_CS"/>
</dbReference>
<dbReference type="PANTHER" id="PTHR32385:SF15">
    <property type="entry name" value="INOSITOL PHOSPHOCERAMIDE MANNOSYLTRANSFERASE 1"/>
    <property type="match status" value="1"/>
</dbReference>
<dbReference type="GO" id="GO:0000030">
    <property type="term" value="F:mannosyltransferase activity"/>
    <property type="evidence" value="ECO:0007669"/>
    <property type="project" value="TreeGrafter"/>
</dbReference>
<proteinExistence type="predicted"/>
<accession>A0A9D4C9L7</accession>
<dbReference type="AlphaFoldDB" id="A0A9D4C9L7"/>
<dbReference type="OrthoDB" id="409543at2759"/>
<keyword evidence="2" id="KW-0812">Transmembrane</keyword>
<evidence type="ECO:0000256" key="2">
    <source>
        <dbReference type="SAM" id="Phobius"/>
    </source>
</evidence>
<dbReference type="GO" id="GO:0016020">
    <property type="term" value="C:membrane"/>
    <property type="evidence" value="ECO:0007669"/>
    <property type="project" value="GOC"/>
</dbReference>
<dbReference type="Proteomes" id="UP000828390">
    <property type="component" value="Unassembled WGS sequence"/>
</dbReference>
<dbReference type="SUPFAM" id="SSF53448">
    <property type="entry name" value="Nucleotide-diphospho-sugar transferases"/>
    <property type="match status" value="1"/>
</dbReference>
<reference evidence="3" key="1">
    <citation type="journal article" date="2019" name="bioRxiv">
        <title>The Genome of the Zebra Mussel, Dreissena polymorpha: A Resource for Invasive Species Research.</title>
        <authorList>
            <person name="McCartney M.A."/>
            <person name="Auch B."/>
            <person name="Kono T."/>
            <person name="Mallez S."/>
            <person name="Zhang Y."/>
            <person name="Obille A."/>
            <person name="Becker A."/>
            <person name="Abrahante J.E."/>
            <person name="Garbe J."/>
            <person name="Badalamenti J.P."/>
            <person name="Herman A."/>
            <person name="Mangelson H."/>
            <person name="Liachko I."/>
            <person name="Sullivan S."/>
            <person name="Sone E.D."/>
            <person name="Koren S."/>
            <person name="Silverstein K.A.T."/>
            <person name="Beckman K.B."/>
            <person name="Gohl D.M."/>
        </authorList>
    </citation>
    <scope>NUCLEOTIDE SEQUENCE</scope>
    <source>
        <strain evidence="3">Duluth1</strain>
        <tissue evidence="3">Whole animal</tissue>
    </source>
</reference>
<evidence type="ECO:0000313" key="4">
    <source>
        <dbReference type="Proteomes" id="UP000828390"/>
    </source>
</evidence>
<evidence type="ECO:0000256" key="1">
    <source>
        <dbReference type="ARBA" id="ARBA00022679"/>
    </source>
</evidence>
<keyword evidence="1" id="KW-0808">Transferase</keyword>